<keyword evidence="17" id="KW-1185">Reference proteome</keyword>
<evidence type="ECO:0000256" key="14">
    <source>
        <dbReference type="ARBA" id="ARBA00083640"/>
    </source>
</evidence>
<keyword evidence="4 15" id="KW-0012">Acyltransferase</keyword>
<protein>
    <recommendedName>
        <fullName evidence="11 15">Leucyl/phenylalanyl-tRNA--protein transferase</fullName>
        <ecNumber evidence="10 15">2.3.2.6</ecNumber>
    </recommendedName>
    <alternativeName>
        <fullName evidence="12 15">L/F-transferase</fullName>
    </alternativeName>
    <alternativeName>
        <fullName evidence="13 15">Leucyltransferase</fullName>
    </alternativeName>
    <alternativeName>
        <fullName evidence="14 15">Phenyalanyltransferase</fullName>
    </alternativeName>
</protein>
<evidence type="ECO:0000313" key="17">
    <source>
        <dbReference type="Proteomes" id="UP000595095"/>
    </source>
</evidence>
<comment type="catalytic activity">
    <reaction evidence="7 15">
        <text>N-terminal L-lysyl-[protein] + L-leucyl-tRNA(Leu) = N-terminal L-leucyl-L-lysyl-[protein] + tRNA(Leu) + H(+)</text>
        <dbReference type="Rhea" id="RHEA:12340"/>
        <dbReference type="Rhea" id="RHEA-COMP:9613"/>
        <dbReference type="Rhea" id="RHEA-COMP:9622"/>
        <dbReference type="Rhea" id="RHEA-COMP:12670"/>
        <dbReference type="Rhea" id="RHEA-COMP:12671"/>
        <dbReference type="ChEBI" id="CHEBI:15378"/>
        <dbReference type="ChEBI" id="CHEBI:65249"/>
        <dbReference type="ChEBI" id="CHEBI:78442"/>
        <dbReference type="ChEBI" id="CHEBI:78494"/>
        <dbReference type="ChEBI" id="CHEBI:133043"/>
        <dbReference type="EC" id="2.3.2.6"/>
    </reaction>
</comment>
<dbReference type="InterPro" id="IPR042203">
    <property type="entry name" value="Leu/Phe-tRNA_Trfase_C"/>
</dbReference>
<evidence type="ECO:0000256" key="8">
    <source>
        <dbReference type="ARBA" id="ARBA00054043"/>
    </source>
</evidence>
<dbReference type="EC" id="2.3.2.6" evidence="10 15"/>
<dbReference type="EMBL" id="CP064795">
    <property type="protein sequence ID" value="QPG06849.1"/>
    <property type="molecule type" value="Genomic_DNA"/>
</dbReference>
<accession>A0A7S9DZK6</accession>
<evidence type="ECO:0000256" key="15">
    <source>
        <dbReference type="HAMAP-Rule" id="MF_00688"/>
    </source>
</evidence>
<dbReference type="AlphaFoldDB" id="A0A7S9DZK6"/>
<evidence type="ECO:0000256" key="2">
    <source>
        <dbReference type="ARBA" id="ARBA00022490"/>
    </source>
</evidence>
<dbReference type="GO" id="GO:0008914">
    <property type="term" value="F:leucyl-tRNA--protein transferase activity"/>
    <property type="evidence" value="ECO:0007669"/>
    <property type="project" value="UniProtKB-UniRule"/>
</dbReference>
<dbReference type="KEGG" id="smaa:IT774_06925"/>
<dbReference type="HAMAP" id="MF_00688">
    <property type="entry name" value="Leu_Phe_trans"/>
    <property type="match status" value="1"/>
</dbReference>
<dbReference type="InterPro" id="IPR016181">
    <property type="entry name" value="Acyl_CoA_acyltransferase"/>
</dbReference>
<dbReference type="Gene3D" id="3.30.70.3550">
    <property type="entry name" value="Leucyl/phenylalanyl-tRNA-protein transferase, N-terminal domain"/>
    <property type="match status" value="1"/>
</dbReference>
<evidence type="ECO:0000256" key="9">
    <source>
        <dbReference type="ARBA" id="ARBA00061535"/>
    </source>
</evidence>
<evidence type="ECO:0000256" key="1">
    <source>
        <dbReference type="ARBA" id="ARBA00004496"/>
    </source>
</evidence>
<comment type="subcellular location">
    <subcellularLocation>
        <location evidence="1 15">Cytoplasm</location>
    </subcellularLocation>
</comment>
<dbReference type="GO" id="GO:0005737">
    <property type="term" value="C:cytoplasm"/>
    <property type="evidence" value="ECO:0007669"/>
    <property type="project" value="UniProtKB-SubCell"/>
</dbReference>
<evidence type="ECO:0000256" key="10">
    <source>
        <dbReference type="ARBA" id="ARBA00066767"/>
    </source>
</evidence>
<evidence type="ECO:0000256" key="11">
    <source>
        <dbReference type="ARBA" id="ARBA00074372"/>
    </source>
</evidence>
<reference evidence="16 17" key="1">
    <citation type="submission" date="2020-11" db="EMBL/GenBank/DDBJ databases">
        <title>Complete genome sequence for Salinimonas sp. strain G2-b.</title>
        <authorList>
            <person name="Park S.-J."/>
        </authorList>
    </citation>
    <scope>NUCLEOTIDE SEQUENCE [LARGE SCALE GENOMIC DNA]</scope>
    <source>
        <strain evidence="16 17">G2-b</strain>
    </source>
</reference>
<evidence type="ECO:0000256" key="13">
    <source>
        <dbReference type="ARBA" id="ARBA00077165"/>
    </source>
</evidence>
<dbReference type="InterPro" id="IPR042221">
    <property type="entry name" value="Leu/Phe-tRNA_Trfase_N"/>
</dbReference>
<evidence type="ECO:0000256" key="5">
    <source>
        <dbReference type="ARBA" id="ARBA00050607"/>
    </source>
</evidence>
<evidence type="ECO:0000256" key="6">
    <source>
        <dbReference type="ARBA" id="ARBA00050652"/>
    </source>
</evidence>
<dbReference type="Proteomes" id="UP000595095">
    <property type="component" value="Chromosome"/>
</dbReference>
<evidence type="ECO:0000256" key="12">
    <source>
        <dbReference type="ARBA" id="ARBA00077136"/>
    </source>
</evidence>
<dbReference type="NCBIfam" id="TIGR00667">
    <property type="entry name" value="aat"/>
    <property type="match status" value="1"/>
</dbReference>
<comment type="catalytic activity">
    <reaction evidence="5 15">
        <text>L-phenylalanyl-tRNA(Phe) + an N-terminal L-alpha-aminoacyl-[protein] = an N-terminal L-phenylalanyl-L-alpha-aminoacyl-[protein] + tRNA(Phe)</text>
        <dbReference type="Rhea" id="RHEA:43632"/>
        <dbReference type="Rhea" id="RHEA-COMP:9668"/>
        <dbReference type="Rhea" id="RHEA-COMP:9699"/>
        <dbReference type="Rhea" id="RHEA-COMP:10636"/>
        <dbReference type="Rhea" id="RHEA-COMP:10637"/>
        <dbReference type="ChEBI" id="CHEBI:78442"/>
        <dbReference type="ChEBI" id="CHEBI:78531"/>
        <dbReference type="ChEBI" id="CHEBI:78597"/>
        <dbReference type="ChEBI" id="CHEBI:83561"/>
        <dbReference type="EC" id="2.3.2.6"/>
    </reaction>
</comment>
<comment type="catalytic activity">
    <reaction evidence="6 15">
        <text>N-terminal L-arginyl-[protein] + L-leucyl-tRNA(Leu) = N-terminal L-leucyl-L-arginyl-[protein] + tRNA(Leu) + H(+)</text>
        <dbReference type="Rhea" id="RHEA:50416"/>
        <dbReference type="Rhea" id="RHEA-COMP:9613"/>
        <dbReference type="Rhea" id="RHEA-COMP:9622"/>
        <dbReference type="Rhea" id="RHEA-COMP:12672"/>
        <dbReference type="Rhea" id="RHEA-COMP:12673"/>
        <dbReference type="ChEBI" id="CHEBI:15378"/>
        <dbReference type="ChEBI" id="CHEBI:64719"/>
        <dbReference type="ChEBI" id="CHEBI:78442"/>
        <dbReference type="ChEBI" id="CHEBI:78494"/>
        <dbReference type="ChEBI" id="CHEBI:133044"/>
        <dbReference type="EC" id="2.3.2.6"/>
    </reaction>
</comment>
<evidence type="ECO:0000256" key="4">
    <source>
        <dbReference type="ARBA" id="ARBA00023315"/>
    </source>
</evidence>
<dbReference type="SUPFAM" id="SSF55729">
    <property type="entry name" value="Acyl-CoA N-acyltransferases (Nat)"/>
    <property type="match status" value="1"/>
</dbReference>
<evidence type="ECO:0000256" key="7">
    <source>
        <dbReference type="ARBA" id="ARBA00051538"/>
    </source>
</evidence>
<dbReference type="Pfam" id="PF03588">
    <property type="entry name" value="Leu_Phe_trans"/>
    <property type="match status" value="1"/>
</dbReference>
<evidence type="ECO:0000256" key="3">
    <source>
        <dbReference type="ARBA" id="ARBA00022679"/>
    </source>
</evidence>
<dbReference type="PANTHER" id="PTHR30098:SF2">
    <property type="entry name" value="LEUCYL_PHENYLALANYL-TRNA--PROTEIN TRANSFERASE"/>
    <property type="match status" value="1"/>
</dbReference>
<gene>
    <name evidence="15" type="primary">aat</name>
    <name evidence="16" type="ORF">IT774_06925</name>
</gene>
<dbReference type="FunFam" id="3.30.70.3550:FF:000001">
    <property type="entry name" value="Leucyl/phenylalanyl-tRNA--protein transferase"/>
    <property type="match status" value="1"/>
</dbReference>
<name>A0A7S9DZK6_9ALTE</name>
<dbReference type="Gene3D" id="3.40.630.70">
    <property type="entry name" value="Leucyl/phenylalanyl-tRNA-protein transferase, C-terminal domain"/>
    <property type="match status" value="1"/>
</dbReference>
<sequence length="249" mass="28361">MIELPYLAEHTPFPPVSRALRDPDGLLAFGGSLNVERLFNAYSHGIFPWFSDGEPILWWSPDPRAIIPLNEFRASRSLRKLVRRQHYTVTLNQNFRAVIARCASISRRMPESNQTSTETWITRPMLTAYEAMHDAGLAHSIEVWDTDNTLVGGLYGVGIGNVFCGESMFHIAPNTSKLAMYALVNHMQRHQMAFIDCQMPTEHLCSLGAQTISRERFIEQLSQHRQMLDDSGNISPRYAKCWQKQVITP</sequence>
<dbReference type="InterPro" id="IPR004616">
    <property type="entry name" value="Leu/Phe-tRNA_Trfase"/>
</dbReference>
<keyword evidence="2 15" id="KW-0963">Cytoplasm</keyword>
<dbReference type="GO" id="GO:0030163">
    <property type="term" value="P:protein catabolic process"/>
    <property type="evidence" value="ECO:0007669"/>
    <property type="project" value="UniProtKB-UniRule"/>
</dbReference>
<keyword evidence="3 15" id="KW-0808">Transferase</keyword>
<organism evidence="16 17">
    <name type="scientific">Salinimonas marina</name>
    <dbReference type="NCBI Taxonomy" id="2785918"/>
    <lineage>
        <taxon>Bacteria</taxon>
        <taxon>Pseudomonadati</taxon>
        <taxon>Pseudomonadota</taxon>
        <taxon>Gammaproteobacteria</taxon>
        <taxon>Alteromonadales</taxon>
        <taxon>Alteromonadaceae</taxon>
        <taxon>Alteromonas/Salinimonas group</taxon>
        <taxon>Salinimonas</taxon>
    </lineage>
</organism>
<evidence type="ECO:0000313" key="16">
    <source>
        <dbReference type="EMBL" id="QPG06849.1"/>
    </source>
</evidence>
<comment type="similarity">
    <text evidence="9 15">Belongs to the L/F-transferase family.</text>
</comment>
<dbReference type="PANTHER" id="PTHR30098">
    <property type="entry name" value="LEUCYL/PHENYLALANYL-TRNA--PROTEIN TRANSFERASE"/>
    <property type="match status" value="1"/>
</dbReference>
<proteinExistence type="inferred from homology"/>
<comment type="function">
    <text evidence="8 15">Functions in the N-end rule pathway of protein degradation where it conjugates Leu, Phe and, less efficiently, Met from aminoacyl-tRNAs to the N-termini of proteins containing an N-terminal arginine or lysine.</text>
</comment>
<dbReference type="RefSeq" id="WP_195811922.1">
    <property type="nucleotide sequence ID" value="NZ_CP064795.1"/>
</dbReference>